<keyword evidence="6" id="KW-1185">Reference proteome</keyword>
<evidence type="ECO:0000259" key="4">
    <source>
        <dbReference type="Pfam" id="PF14226"/>
    </source>
</evidence>
<evidence type="ECO:0000313" key="6">
    <source>
        <dbReference type="Proteomes" id="UP001219355"/>
    </source>
</evidence>
<dbReference type="SUPFAM" id="SSF51197">
    <property type="entry name" value="Clavaminate synthase-like"/>
    <property type="match status" value="1"/>
</dbReference>
<accession>A0AAF0DE82</accession>
<feature type="compositionally biased region" description="Basic and acidic residues" evidence="2">
    <location>
        <begin position="48"/>
        <end position="64"/>
    </location>
</feature>
<dbReference type="InterPro" id="IPR050231">
    <property type="entry name" value="Iron_ascorbate_oxido_reductase"/>
</dbReference>
<evidence type="ECO:0008006" key="7">
    <source>
        <dbReference type="Google" id="ProtNLM"/>
    </source>
</evidence>
<dbReference type="Pfam" id="PF14226">
    <property type="entry name" value="DIOX_N"/>
    <property type="match status" value="1"/>
</dbReference>
<feature type="region of interest" description="Disordered" evidence="2">
    <location>
        <begin position="35"/>
        <end position="93"/>
    </location>
</feature>
<dbReference type="PANTHER" id="PTHR47990">
    <property type="entry name" value="2-OXOGLUTARATE (2OG) AND FE(II)-DEPENDENT OXYGENASE SUPERFAMILY PROTEIN-RELATED"/>
    <property type="match status" value="1"/>
</dbReference>
<dbReference type="InterPro" id="IPR026992">
    <property type="entry name" value="DIOX_N"/>
</dbReference>
<evidence type="ECO:0000313" key="5">
    <source>
        <dbReference type="EMBL" id="WEW56986.1"/>
    </source>
</evidence>
<gene>
    <name evidence="5" type="ORF">PRK78_002445</name>
</gene>
<dbReference type="AlphaFoldDB" id="A0AAF0DE82"/>
<evidence type="ECO:0000259" key="3">
    <source>
        <dbReference type="Pfam" id="PF03171"/>
    </source>
</evidence>
<dbReference type="InterPro" id="IPR027443">
    <property type="entry name" value="IPNS-like_sf"/>
</dbReference>
<reference evidence="5" key="1">
    <citation type="submission" date="2023-03" db="EMBL/GenBank/DDBJ databases">
        <title>Emydomyces testavorans Genome Sequence.</title>
        <authorList>
            <person name="Hoyer L."/>
        </authorList>
    </citation>
    <scope>NUCLEOTIDE SEQUENCE</scope>
    <source>
        <strain evidence="5">16-2883</strain>
    </source>
</reference>
<dbReference type="Proteomes" id="UP001219355">
    <property type="component" value="Chromosome 1"/>
</dbReference>
<evidence type="ECO:0000256" key="1">
    <source>
        <dbReference type="ARBA" id="ARBA00008056"/>
    </source>
</evidence>
<proteinExistence type="inferred from homology"/>
<comment type="similarity">
    <text evidence="1">Belongs to the iron/ascorbate-dependent oxidoreductase family.</text>
</comment>
<name>A0AAF0DE82_9EURO</name>
<protein>
    <recommendedName>
        <fullName evidence="7">Fe2OG dioxygenase domain-containing protein</fullName>
    </recommendedName>
</protein>
<dbReference type="Gene3D" id="2.60.120.330">
    <property type="entry name" value="B-lactam Antibiotic, Isopenicillin N Synthase, Chain"/>
    <property type="match status" value="1"/>
</dbReference>
<sequence length="434" mass="49035">MDALGRECDNQHKPASCDHFRIVSFISTYLESKKVSSGRPGSVTALEQDDRRESDESPKSDNSSRNHQRTCTRDSGSDRPADHPPSHASIPESSNYPVFRISLAKLLSNDEAELQRLLNASRELGAFYLDLQRTDLGKNILKDVDKMFLLGERLFGLSAHEKEKYNMDKFGGYYGYKGYFNRMLDLKEFYAVSKDDILSIPCPKTAYKSQPVLPQPSTIQSARPLIYSYIELSHAIITILLRHLTTLLRLPTGTLENLHRQSACSGDQVRWIKILPSREERMDPRDRILLDEHSDFNSITLLFNNLGGLEIRQPCPAERASGVDGEEVDSAPVRWIQAGPVPGHCIIHLGEQIARLSSGAFRASVHRVCAFPSQERSGPRYSLVYFARPEDNVILQQLEGIPVVPQPRSLHKLWVAKATGKRIGWIARWTKGWK</sequence>
<feature type="domain" description="Isopenicillin N synthase-like Fe(2+) 2OG dioxygenase" evidence="3">
    <location>
        <begin position="283"/>
        <end position="389"/>
    </location>
</feature>
<dbReference type="Pfam" id="PF03171">
    <property type="entry name" value="2OG-FeII_Oxy"/>
    <property type="match status" value="1"/>
</dbReference>
<dbReference type="InterPro" id="IPR044861">
    <property type="entry name" value="IPNS-like_FE2OG_OXY"/>
</dbReference>
<dbReference type="EMBL" id="CP120627">
    <property type="protein sequence ID" value="WEW56986.1"/>
    <property type="molecule type" value="Genomic_DNA"/>
</dbReference>
<feature type="compositionally biased region" description="Basic and acidic residues" evidence="2">
    <location>
        <begin position="71"/>
        <end position="85"/>
    </location>
</feature>
<organism evidence="5 6">
    <name type="scientific">Emydomyces testavorans</name>
    <dbReference type="NCBI Taxonomy" id="2070801"/>
    <lineage>
        <taxon>Eukaryota</taxon>
        <taxon>Fungi</taxon>
        <taxon>Dikarya</taxon>
        <taxon>Ascomycota</taxon>
        <taxon>Pezizomycotina</taxon>
        <taxon>Eurotiomycetes</taxon>
        <taxon>Eurotiomycetidae</taxon>
        <taxon>Onygenales</taxon>
        <taxon>Nannizziopsiaceae</taxon>
        <taxon>Emydomyces</taxon>
    </lineage>
</organism>
<feature type="domain" description="Non-haem dioxygenase N-terminal" evidence="4">
    <location>
        <begin position="97"/>
        <end position="196"/>
    </location>
</feature>
<evidence type="ECO:0000256" key="2">
    <source>
        <dbReference type="SAM" id="MobiDB-lite"/>
    </source>
</evidence>